<proteinExistence type="predicted"/>
<organism evidence="3 4">
    <name type="scientific">Mugilogobius chulae</name>
    <name type="common">yellowstripe goby</name>
    <dbReference type="NCBI Taxonomy" id="88201"/>
    <lineage>
        <taxon>Eukaryota</taxon>
        <taxon>Metazoa</taxon>
        <taxon>Chordata</taxon>
        <taxon>Craniata</taxon>
        <taxon>Vertebrata</taxon>
        <taxon>Euteleostomi</taxon>
        <taxon>Actinopterygii</taxon>
        <taxon>Neopterygii</taxon>
        <taxon>Teleostei</taxon>
        <taxon>Neoteleostei</taxon>
        <taxon>Acanthomorphata</taxon>
        <taxon>Gobiaria</taxon>
        <taxon>Gobiiformes</taxon>
        <taxon>Gobioidei</taxon>
        <taxon>Gobiidae</taxon>
        <taxon>Gobionellinae</taxon>
        <taxon>Mugilogobius</taxon>
    </lineage>
</organism>
<evidence type="ECO:0000259" key="2">
    <source>
        <dbReference type="Pfam" id="PF21109"/>
    </source>
</evidence>
<sequence>MLEAEDTLEALHSITMRCNDCLSVSAVGKFPQLQQQLHSFYKLCHYYRVELQRLMAETCPAIREGTVQESVLRDVFEQTHTSPFSQDRLKQWLQDKERELNVVQSCLDIMKGIPVLSTQADVQKFVSHQGQDVCSGFVFTSLQSSDSQLEEMRSSLQDLSLRRSSEEPHTVSCKPWFYCDDTLTRVRAMAEALTVTSGPVFITAEHRQQPTGGAVVTYRQGQLQSTEG</sequence>
<reference evidence="4" key="1">
    <citation type="submission" date="2024-04" db="EMBL/GenBank/DDBJ databases">
        <title>Salinicola lusitanus LLJ914,a marine bacterium isolated from the Okinawa Trough.</title>
        <authorList>
            <person name="Li J."/>
        </authorList>
    </citation>
    <scope>NUCLEOTIDE SEQUENCE [LARGE SCALE GENOMIC DNA]</scope>
</reference>
<comment type="caution">
    <text evidence="3">The sequence shown here is derived from an EMBL/GenBank/DDBJ whole genome shotgun (WGS) entry which is preliminary data.</text>
</comment>
<dbReference type="AlphaFoldDB" id="A0AAW0PVR1"/>
<dbReference type="Pfam" id="PF18078">
    <property type="entry name" value="Thioredoxin_11"/>
    <property type="match status" value="1"/>
</dbReference>
<evidence type="ECO:0000259" key="1">
    <source>
        <dbReference type="Pfam" id="PF18078"/>
    </source>
</evidence>
<feature type="domain" description="Stonustoxin-like helical" evidence="2">
    <location>
        <begin position="7"/>
        <end position="101"/>
    </location>
</feature>
<dbReference type="InterPro" id="IPR040581">
    <property type="entry name" value="Thioredoxin_11"/>
</dbReference>
<evidence type="ECO:0000313" key="4">
    <source>
        <dbReference type="Proteomes" id="UP001460270"/>
    </source>
</evidence>
<accession>A0AAW0PVR1</accession>
<dbReference type="InterPro" id="IPR048997">
    <property type="entry name" value="Stonustoxin-like_helical"/>
</dbReference>
<evidence type="ECO:0000313" key="3">
    <source>
        <dbReference type="EMBL" id="KAK7938612.1"/>
    </source>
</evidence>
<protein>
    <submittedName>
        <fullName evidence="3">Uncharacterized protein</fullName>
    </submittedName>
</protein>
<dbReference type="PANTHER" id="PTHR31594">
    <property type="entry name" value="AIG1-TYPE G DOMAIN-CONTAINING PROTEIN"/>
    <property type="match status" value="1"/>
</dbReference>
<dbReference type="Pfam" id="PF21109">
    <property type="entry name" value="Stonustoxin_helical"/>
    <property type="match status" value="1"/>
</dbReference>
<dbReference type="EMBL" id="JBBPFD010000002">
    <property type="protein sequence ID" value="KAK7938612.1"/>
    <property type="molecule type" value="Genomic_DNA"/>
</dbReference>
<gene>
    <name evidence="3" type="ORF">WMY93_001938</name>
</gene>
<keyword evidence="4" id="KW-1185">Reference proteome</keyword>
<feature type="domain" description="SNTX thioredoxin-like" evidence="1">
    <location>
        <begin position="112"/>
        <end position="226"/>
    </location>
</feature>
<dbReference type="InterPro" id="IPR052090">
    <property type="entry name" value="Cytolytic_pore-forming_toxin"/>
</dbReference>
<dbReference type="Proteomes" id="UP001460270">
    <property type="component" value="Unassembled WGS sequence"/>
</dbReference>
<name>A0AAW0PVR1_9GOBI</name>
<dbReference type="PANTHER" id="PTHR31594:SF16">
    <property type="entry name" value="SI:CH211-281L24.3"/>
    <property type="match status" value="1"/>
</dbReference>